<dbReference type="InterPro" id="IPR013830">
    <property type="entry name" value="SGNH_hydro"/>
</dbReference>
<dbReference type="RefSeq" id="WP_063977351.1">
    <property type="nucleotide sequence ID" value="NZ_JAJSRG010000010.1"/>
</dbReference>
<organism evidence="2 3">
    <name type="scientific">Pseudomonas monteilii</name>
    <dbReference type="NCBI Taxonomy" id="76759"/>
    <lineage>
        <taxon>Bacteria</taxon>
        <taxon>Pseudomonadati</taxon>
        <taxon>Pseudomonadota</taxon>
        <taxon>Gammaproteobacteria</taxon>
        <taxon>Pseudomonadales</taxon>
        <taxon>Pseudomonadaceae</taxon>
        <taxon>Pseudomonas</taxon>
    </lineage>
</organism>
<dbReference type="EMBL" id="LSTU01000023">
    <property type="protein sequence ID" value="OAH52435.1"/>
    <property type="molecule type" value="Genomic_DNA"/>
</dbReference>
<dbReference type="Proteomes" id="UP000077242">
    <property type="component" value="Unassembled WGS sequence"/>
</dbReference>
<evidence type="ECO:0000313" key="2">
    <source>
        <dbReference type="EMBL" id="OAH52435.1"/>
    </source>
</evidence>
<comment type="caution">
    <text evidence="2">The sequence shown here is derived from an EMBL/GenBank/DDBJ whole genome shotgun (WGS) entry which is preliminary data.</text>
</comment>
<dbReference type="SUPFAM" id="SSF52266">
    <property type="entry name" value="SGNH hydrolase"/>
    <property type="match status" value="1"/>
</dbReference>
<dbReference type="Pfam" id="PF13472">
    <property type="entry name" value="Lipase_GDSL_2"/>
    <property type="match status" value="1"/>
</dbReference>
<dbReference type="CDD" id="cd00229">
    <property type="entry name" value="SGNH_hydrolase"/>
    <property type="match status" value="1"/>
</dbReference>
<accession>A0AAP7FNV5</accession>
<dbReference type="Gene3D" id="3.40.50.1110">
    <property type="entry name" value="SGNH hydrolase"/>
    <property type="match status" value="1"/>
</dbReference>
<sequence length="575" mass="62246">MELKNYFAQDDGGNILPNAICYLYERGTEILAKNLQAADGTALVNPFTADDKGMVVFAAPNGLYDLRITKGARDSRIRVQCLDLTDHLNRLAGNPTPKDSPWLAKGDGVTNDTAAFAAFEAVVKGRRVDLGGSVFVLDELPKKNSYLNGAFKVGGFTRITALNDNLSAQPPRFHRIGGQLAMLKESLSNPLEQLTSLVVIADSIGWGSGTPGEQAVTDPRNGTLADPRNNFGAPSWFNEFARHIGERYAFNAAPVLSNWPASPSGECIVEYTVTHDLYPRGGRFNVQSVGPSVSVTDALTSGSVTNCQRMFADGNSSGGSYHSISFPFTGTTFALHFGVVGDDLNGGLDYELFVDGVSQGVYTTSAGEDGLTYGNNRIRNHTFGYVRNKTVEIRTKRRASQTTGTKALRIEAIRVKKTIRLTNQAINGATTRSYRIYNLPGNTQGHGNAVGPQDNFVLVGLGTNDRIRNPTQPQSVNEFSANLGALLDIVQPMANVILMCSNPSSNEDPEKYAFTMQDVRGEIYRTARARNLDMIDNYAALSIPDMSLVANDGLHPNALGYYLYSRNVIGSLEAA</sequence>
<dbReference type="GO" id="GO:0016788">
    <property type="term" value="F:hydrolase activity, acting on ester bonds"/>
    <property type="evidence" value="ECO:0007669"/>
    <property type="project" value="UniProtKB-ARBA"/>
</dbReference>
<proteinExistence type="predicted"/>
<reference evidence="3" key="1">
    <citation type="submission" date="2016-02" db="EMBL/GenBank/DDBJ databases">
        <title>Dietzia cinnamea strain CD11_5 genome sequencing and assembly.</title>
        <authorList>
            <person name="Kaur G."/>
            <person name="Nair G.R."/>
            <person name="Mayilraj S."/>
        </authorList>
    </citation>
    <scope>NUCLEOTIDE SEQUENCE [LARGE SCALE GENOMIC DNA]</scope>
    <source>
        <strain evidence="3">CD10_2</strain>
    </source>
</reference>
<name>A0AAP7FNV5_9PSED</name>
<dbReference type="AlphaFoldDB" id="A0AAP7FNV5"/>
<feature type="domain" description="SGNH hydrolase-type esterase" evidence="1">
    <location>
        <begin position="420"/>
        <end position="561"/>
    </location>
</feature>
<evidence type="ECO:0000313" key="3">
    <source>
        <dbReference type="Proteomes" id="UP000077242"/>
    </source>
</evidence>
<gene>
    <name evidence="2" type="ORF">AYJ70_07705</name>
</gene>
<evidence type="ECO:0000259" key="1">
    <source>
        <dbReference type="Pfam" id="PF13472"/>
    </source>
</evidence>
<protein>
    <recommendedName>
        <fullName evidence="1">SGNH hydrolase-type esterase domain-containing protein</fullName>
    </recommendedName>
</protein>
<dbReference type="InterPro" id="IPR036514">
    <property type="entry name" value="SGNH_hydro_sf"/>
</dbReference>